<dbReference type="Proteomes" id="UP000247465">
    <property type="component" value="Chromosome"/>
</dbReference>
<dbReference type="InterPro" id="IPR039426">
    <property type="entry name" value="TonB-dep_rcpt-like"/>
</dbReference>
<reference evidence="13 14" key="1">
    <citation type="submission" date="2018-06" db="EMBL/GenBank/DDBJ databases">
        <title>Draft Genome Sequence of a Novel Marine Bacterium Related to the Verrucomicrobia.</title>
        <authorList>
            <person name="Vosseberg J."/>
            <person name="Martijn J."/>
            <person name="Ettema T.J.G."/>
        </authorList>
    </citation>
    <scope>NUCLEOTIDE SEQUENCE [LARGE SCALE GENOMIC DNA]</scope>
    <source>
        <strain evidence="13">TARA_B100001123</strain>
    </source>
</reference>
<dbReference type="SUPFAM" id="SSF56935">
    <property type="entry name" value="Porins"/>
    <property type="match status" value="1"/>
</dbReference>
<evidence type="ECO:0000313" key="14">
    <source>
        <dbReference type="Proteomes" id="UP000247465"/>
    </source>
</evidence>
<organism evidence="13 14">
    <name type="scientific">Candidatus Moanibacter tarae</name>
    <dbReference type="NCBI Taxonomy" id="2200854"/>
    <lineage>
        <taxon>Bacteria</taxon>
        <taxon>Pseudomonadati</taxon>
        <taxon>Verrucomicrobiota</taxon>
        <taxon>Opitutia</taxon>
        <taxon>Puniceicoccales</taxon>
        <taxon>Puniceicoccales incertae sedis</taxon>
        <taxon>Candidatus Moanibacter</taxon>
    </lineage>
</organism>
<evidence type="ECO:0000256" key="3">
    <source>
        <dbReference type="ARBA" id="ARBA00022452"/>
    </source>
</evidence>
<dbReference type="PROSITE" id="PS52016">
    <property type="entry name" value="TONB_DEPENDENT_REC_3"/>
    <property type="match status" value="1"/>
</dbReference>
<dbReference type="InterPro" id="IPR037066">
    <property type="entry name" value="Plug_dom_sf"/>
</dbReference>
<evidence type="ECO:0000256" key="9">
    <source>
        <dbReference type="PROSITE-ProRule" id="PRU01360"/>
    </source>
</evidence>
<evidence type="ECO:0000259" key="12">
    <source>
        <dbReference type="Pfam" id="PF07715"/>
    </source>
</evidence>
<keyword evidence="5" id="KW-0732">Signal</keyword>
<evidence type="ECO:0000256" key="6">
    <source>
        <dbReference type="ARBA" id="ARBA00023077"/>
    </source>
</evidence>
<dbReference type="GO" id="GO:0033214">
    <property type="term" value="P:siderophore-iron import into cell"/>
    <property type="evidence" value="ECO:0007669"/>
    <property type="project" value="TreeGrafter"/>
</dbReference>
<dbReference type="InterPro" id="IPR012910">
    <property type="entry name" value="Plug_dom"/>
</dbReference>
<evidence type="ECO:0000259" key="11">
    <source>
        <dbReference type="Pfam" id="PF00593"/>
    </source>
</evidence>
<proteinExistence type="inferred from homology"/>
<dbReference type="Gene3D" id="2.40.170.20">
    <property type="entry name" value="TonB-dependent receptor, beta-barrel domain"/>
    <property type="match status" value="1"/>
</dbReference>
<evidence type="ECO:0000256" key="2">
    <source>
        <dbReference type="ARBA" id="ARBA00022448"/>
    </source>
</evidence>
<feature type="domain" description="TonB-dependent receptor plug" evidence="12">
    <location>
        <begin position="51"/>
        <end position="159"/>
    </location>
</feature>
<keyword evidence="4 9" id="KW-0812">Transmembrane</keyword>
<dbReference type="KEGG" id="mtar:DF168_01771"/>
<dbReference type="InterPro" id="IPR036942">
    <property type="entry name" value="Beta-barrel_TonB_sf"/>
</dbReference>
<comment type="subcellular location">
    <subcellularLocation>
        <location evidence="1 9">Cell outer membrane</location>
        <topology evidence="1 9">Multi-pass membrane protein</topology>
    </subcellularLocation>
</comment>
<evidence type="ECO:0000256" key="7">
    <source>
        <dbReference type="ARBA" id="ARBA00023136"/>
    </source>
</evidence>
<keyword evidence="7 9" id="KW-0472">Membrane</keyword>
<evidence type="ECO:0000256" key="4">
    <source>
        <dbReference type="ARBA" id="ARBA00022692"/>
    </source>
</evidence>
<dbReference type="Pfam" id="PF07715">
    <property type="entry name" value="Plug"/>
    <property type="match status" value="1"/>
</dbReference>
<dbReference type="PROSITE" id="PS01156">
    <property type="entry name" value="TONB_DEPENDENT_REC_2"/>
    <property type="match status" value="1"/>
</dbReference>
<name>A0A2Z4AHA5_9BACT</name>
<gene>
    <name evidence="13" type="primary">fecA</name>
    <name evidence="13" type="ORF">DF168_01771</name>
</gene>
<keyword evidence="6 10" id="KW-0798">TonB box</keyword>
<protein>
    <submittedName>
        <fullName evidence="13">Fe(3+) dicitrate transport protein FecA</fullName>
    </submittedName>
</protein>
<dbReference type="AlphaFoldDB" id="A0A2Z4AHA5"/>
<evidence type="ECO:0000256" key="5">
    <source>
        <dbReference type="ARBA" id="ARBA00022729"/>
    </source>
</evidence>
<keyword evidence="3 9" id="KW-1134">Transmembrane beta strand</keyword>
<dbReference type="Gene3D" id="2.170.130.10">
    <property type="entry name" value="TonB-dependent receptor, plug domain"/>
    <property type="match status" value="1"/>
</dbReference>
<dbReference type="Pfam" id="PF00593">
    <property type="entry name" value="TonB_dep_Rec_b-barrel"/>
    <property type="match status" value="1"/>
</dbReference>
<evidence type="ECO:0000256" key="10">
    <source>
        <dbReference type="RuleBase" id="RU003357"/>
    </source>
</evidence>
<feature type="domain" description="TonB-dependent receptor-like beta-barrel" evidence="11">
    <location>
        <begin position="388"/>
        <end position="747"/>
    </location>
</feature>
<sequence>MYSFLSELKRSFLIAAIAILQLTALGEEGKESSIGILKEFDVIGSAESAYQLPGSGTYLRLEKIEALQLDDINLILRTVPGVYLREEDGYGLFPNISLRGVDTTRNAKITVMEDGVPTAPATYSAPSAYYSPTAGRMSGIEVLKGSSQINWGPHTTGGVINYLSTPIPVEGRRGLLRQSYGSNNEIRAEAQFGEVLEGNSGNFGYLVEVFHRQNDGFKTIDGAGNFPGSSETGFERTDYMFKANWNPNSQDHQYIEFKIGYSELHSDETYLGLASKDFKDNPFRRYAATRNDRIDTHHTRLHLRHLLHLGERGKLITTAYYQNFHRNWNKLHDIRDIDTDGNGTPEGDEPDGSRVGEKMSRALAGGKSGMALEVLRGSRAGKLRVRANNRRYYMAGVQTNFDYTLISGDTTHNIDAGLRFHRDRIRRFQWHNLFVQDSSGSWEKGIRSVNGSDGNRRQLTEAFSAYFSDEIRGNSWSVKPGIRLENLSFEYDDFTTDGTNVPFRSGSSDLTVIAPGFGGTFQPKDGLMVFGGYHRGISTPSPRNHTKSGIKEETSNAFELGTRFNDQKGFYGEVVFFHTVFNDLIVVDNIGGAGTGSSENVGTVDSTGLEVAFVYDQGVVNEWNFKNPYSISLTYTNATLEGDANSEDEESIFAGGTDGSYVPYIPKWQLNLSAGIETAKWRTYVNAYFTSSTFTSATNTDVEINPNTGNGDARFGKTDSRFMVDVSAYYRIGKEDDFEIFGTITNLFDREYISSRHPKGPRPGAPRLASVGVQYKF</sequence>
<dbReference type="PANTHER" id="PTHR30442:SF0">
    <property type="entry name" value="FE(3+) DICITRATE TRANSPORT PROTEIN FECA"/>
    <property type="match status" value="1"/>
</dbReference>
<keyword evidence="8 9" id="KW-0998">Cell outer membrane</keyword>
<dbReference type="PANTHER" id="PTHR30442">
    <property type="entry name" value="IRON III DICITRATE TRANSPORT PROTEIN FECA"/>
    <property type="match status" value="1"/>
</dbReference>
<accession>A0A2Z4AHA5</accession>
<evidence type="ECO:0000313" key="13">
    <source>
        <dbReference type="EMBL" id="AWT60556.1"/>
    </source>
</evidence>
<comment type="similarity">
    <text evidence="9 10">Belongs to the TonB-dependent receptor family.</text>
</comment>
<dbReference type="InterPro" id="IPR010917">
    <property type="entry name" value="TonB_rcpt_CS"/>
</dbReference>
<dbReference type="EMBL" id="CP029803">
    <property type="protein sequence ID" value="AWT60556.1"/>
    <property type="molecule type" value="Genomic_DNA"/>
</dbReference>
<keyword evidence="2 9" id="KW-0813">Transport</keyword>
<evidence type="ECO:0000256" key="8">
    <source>
        <dbReference type="ARBA" id="ARBA00023237"/>
    </source>
</evidence>
<evidence type="ECO:0000256" key="1">
    <source>
        <dbReference type="ARBA" id="ARBA00004571"/>
    </source>
</evidence>
<dbReference type="GO" id="GO:0009279">
    <property type="term" value="C:cell outer membrane"/>
    <property type="evidence" value="ECO:0007669"/>
    <property type="project" value="UniProtKB-SubCell"/>
</dbReference>
<dbReference type="InterPro" id="IPR000531">
    <property type="entry name" value="Beta-barrel_TonB"/>
</dbReference>